<evidence type="ECO:0000313" key="9">
    <source>
        <dbReference type="Proteomes" id="UP000504638"/>
    </source>
</evidence>
<accession>A0A6G1G354</accession>
<dbReference type="RefSeq" id="XP_033533870.1">
    <property type="nucleotide sequence ID" value="XM_033681284.1"/>
</dbReference>
<dbReference type="InterPro" id="IPR021740">
    <property type="entry name" value="Velvet"/>
</dbReference>
<feature type="domain" description="Velvet" evidence="7">
    <location>
        <begin position="28"/>
        <end position="199"/>
    </location>
</feature>
<dbReference type="InterPro" id="IPR037525">
    <property type="entry name" value="Velvet_dom"/>
</dbReference>
<reference evidence="10" key="2">
    <citation type="submission" date="2020-04" db="EMBL/GenBank/DDBJ databases">
        <authorList>
            <consortium name="NCBI Genome Project"/>
        </authorList>
    </citation>
    <scope>NUCLEOTIDE SEQUENCE</scope>
    <source>
        <strain evidence="10">CBS 781.70</strain>
    </source>
</reference>
<evidence type="ECO:0000256" key="5">
    <source>
        <dbReference type="ARBA" id="ARBA00023242"/>
    </source>
</evidence>
<evidence type="ECO:0000313" key="10">
    <source>
        <dbReference type="RefSeq" id="XP_033533870.1"/>
    </source>
</evidence>
<dbReference type="GO" id="GO:0005634">
    <property type="term" value="C:nucleus"/>
    <property type="evidence" value="ECO:0007669"/>
    <property type="project" value="UniProtKB-SubCell"/>
</dbReference>
<dbReference type="EMBL" id="ML975158">
    <property type="protein sequence ID" value="KAF1812239.1"/>
    <property type="molecule type" value="Genomic_DNA"/>
</dbReference>
<dbReference type="Proteomes" id="UP000504638">
    <property type="component" value="Unplaced"/>
</dbReference>
<evidence type="ECO:0000313" key="8">
    <source>
        <dbReference type="EMBL" id="KAF1812239.1"/>
    </source>
</evidence>
<dbReference type="PROSITE" id="PS51821">
    <property type="entry name" value="VELVET"/>
    <property type="match status" value="1"/>
</dbReference>
<reference evidence="8 10" key="1">
    <citation type="submission" date="2020-01" db="EMBL/GenBank/DDBJ databases">
        <authorList>
            <consortium name="DOE Joint Genome Institute"/>
            <person name="Haridas S."/>
            <person name="Albert R."/>
            <person name="Binder M."/>
            <person name="Bloem J."/>
            <person name="Labutti K."/>
            <person name="Salamov A."/>
            <person name="Andreopoulos B."/>
            <person name="Baker S.E."/>
            <person name="Barry K."/>
            <person name="Bills G."/>
            <person name="Bluhm B.H."/>
            <person name="Cannon C."/>
            <person name="Castanera R."/>
            <person name="Culley D.E."/>
            <person name="Daum C."/>
            <person name="Ezra D."/>
            <person name="Gonzalez J.B."/>
            <person name="Henrissat B."/>
            <person name="Kuo A."/>
            <person name="Liang C."/>
            <person name="Lipzen A."/>
            <person name="Lutzoni F."/>
            <person name="Magnuson J."/>
            <person name="Mondo S."/>
            <person name="Nolan M."/>
            <person name="Ohm R."/>
            <person name="Pangilinan J."/>
            <person name="Park H.-J."/>
            <person name="Ramirez L."/>
            <person name="Alfaro M."/>
            <person name="Sun H."/>
            <person name="Tritt A."/>
            <person name="Yoshinaga Y."/>
            <person name="Zwiers L.-H."/>
            <person name="Turgeon B.G."/>
            <person name="Goodwin S.B."/>
            <person name="Spatafora J.W."/>
            <person name="Crous P.W."/>
            <person name="Grigoriev I.V."/>
        </authorList>
    </citation>
    <scope>NUCLEOTIDE SEQUENCE</scope>
    <source>
        <strain evidence="8 10">CBS 781.70</strain>
    </source>
</reference>
<dbReference type="GO" id="GO:0030435">
    <property type="term" value="P:sporulation resulting in formation of a cellular spore"/>
    <property type="evidence" value="ECO:0007669"/>
    <property type="project" value="UniProtKB-KW"/>
</dbReference>
<sequence length="327" mass="36677">MNQMNPGMYQQQPYPVYGIVQPSPAYRPLESRDVRLLVRQQPKEALVAVEGKEKGRKPVDPPPFVQLVVHQQADPSSVYLSNPYLFCVASLYDKTGRVPANSGKALTGTLVSSLHRVKDTDNNDGGFFVFGDVSVKLPGEHVLCFTLYDYRKEEGAAFKLCQGFSEPFKVVTQKEFRGLDESTYLSRAFSDQGIRLRLRKEPRAFGRPTKRGFKDTVEAPEQGEAEHSFVTDFNADPLDPERTPKRARTMGSDQYDFAGGMPRDWALPDPRDSQGQVFNSMTSLAEPFPRQEPYARPEFARQGQGYPDISGVGGLDLYQSDVFYPGQ</sequence>
<reference evidence="10" key="3">
    <citation type="submission" date="2025-04" db="UniProtKB">
        <authorList>
            <consortium name="RefSeq"/>
        </authorList>
    </citation>
    <scope>IDENTIFICATION</scope>
    <source>
        <strain evidence="10">CBS 781.70</strain>
    </source>
</reference>
<evidence type="ECO:0000259" key="7">
    <source>
        <dbReference type="PROSITE" id="PS51821"/>
    </source>
</evidence>
<organism evidence="8">
    <name type="scientific">Eremomyces bilateralis CBS 781.70</name>
    <dbReference type="NCBI Taxonomy" id="1392243"/>
    <lineage>
        <taxon>Eukaryota</taxon>
        <taxon>Fungi</taxon>
        <taxon>Dikarya</taxon>
        <taxon>Ascomycota</taxon>
        <taxon>Pezizomycotina</taxon>
        <taxon>Dothideomycetes</taxon>
        <taxon>Dothideomycetes incertae sedis</taxon>
        <taxon>Eremomycetales</taxon>
        <taxon>Eremomycetaceae</taxon>
        <taxon>Eremomyces</taxon>
    </lineage>
</organism>
<evidence type="ECO:0000256" key="4">
    <source>
        <dbReference type="ARBA" id="ARBA00023163"/>
    </source>
</evidence>
<dbReference type="PANTHER" id="PTHR33572">
    <property type="entry name" value="SPORE DEVELOPMENT REGULATOR VOSA"/>
    <property type="match status" value="1"/>
</dbReference>
<protein>
    <recommendedName>
        <fullName evidence="7">Velvet domain-containing protein</fullName>
    </recommendedName>
</protein>
<dbReference type="OrthoDB" id="5599552at2759"/>
<keyword evidence="2" id="KW-0749">Sporulation</keyword>
<dbReference type="PANTHER" id="PTHR33572:SF18">
    <property type="entry name" value="SPORE DEVELOPMENT REGULATOR VOSA"/>
    <property type="match status" value="1"/>
</dbReference>
<gene>
    <name evidence="8 10" type="ORF">P152DRAFT_473950</name>
</gene>
<proteinExistence type="predicted"/>
<feature type="region of interest" description="Disordered" evidence="6">
    <location>
        <begin position="232"/>
        <end position="255"/>
    </location>
</feature>
<evidence type="ECO:0000256" key="6">
    <source>
        <dbReference type="SAM" id="MobiDB-lite"/>
    </source>
</evidence>
<dbReference type="Gene3D" id="2.60.40.3960">
    <property type="entry name" value="Velvet domain"/>
    <property type="match status" value="1"/>
</dbReference>
<evidence type="ECO:0000256" key="3">
    <source>
        <dbReference type="ARBA" id="ARBA00023015"/>
    </source>
</evidence>
<keyword evidence="3" id="KW-0805">Transcription regulation</keyword>
<evidence type="ECO:0000256" key="1">
    <source>
        <dbReference type="ARBA" id="ARBA00004123"/>
    </source>
</evidence>
<dbReference type="Pfam" id="PF11754">
    <property type="entry name" value="Velvet"/>
    <property type="match status" value="2"/>
</dbReference>
<name>A0A6G1G354_9PEZI</name>
<comment type="subcellular location">
    <subcellularLocation>
        <location evidence="1">Nucleus</location>
    </subcellularLocation>
</comment>
<keyword evidence="5" id="KW-0539">Nucleus</keyword>
<dbReference type="AlphaFoldDB" id="A0A6G1G354"/>
<keyword evidence="9" id="KW-1185">Reference proteome</keyword>
<evidence type="ECO:0000256" key="2">
    <source>
        <dbReference type="ARBA" id="ARBA00022969"/>
    </source>
</evidence>
<keyword evidence="4" id="KW-0804">Transcription</keyword>
<dbReference type="InterPro" id="IPR038491">
    <property type="entry name" value="Velvet_dom_sf"/>
</dbReference>
<dbReference type="GeneID" id="54421854"/>